<accession>A0A382BRH9</accession>
<organism evidence="3">
    <name type="scientific">marine metagenome</name>
    <dbReference type="NCBI Taxonomy" id="408172"/>
    <lineage>
        <taxon>unclassified sequences</taxon>
        <taxon>metagenomes</taxon>
        <taxon>ecological metagenomes</taxon>
    </lineage>
</organism>
<proteinExistence type="inferred from homology"/>
<dbReference type="SUPFAM" id="SSF82171">
    <property type="entry name" value="DPP6 N-terminal domain-like"/>
    <property type="match status" value="2"/>
</dbReference>
<dbReference type="PANTHER" id="PTHR36842">
    <property type="entry name" value="PROTEIN TOLB HOMOLOG"/>
    <property type="match status" value="1"/>
</dbReference>
<dbReference type="PANTHER" id="PTHR36842:SF1">
    <property type="entry name" value="PROTEIN TOLB"/>
    <property type="match status" value="1"/>
</dbReference>
<sequence>MLISPRRLAMPCLLTAIGLLWSSTSVSGQQGEAEDSDSWDVTLARGETVDVDFTTDEGTWMSVDGSPDGQWIAFDLLGHIYRIFSDGGDAELLTRDAGVSVNYHPRYSPDGRTIAFISDRGGQNNLWVMDSDGSNPRSVFSSNTFRAVEPEWTPDGQYIVIRRSRVSGTGDGNGLYMYHRDGGEGIELVSSADESSAAWPSISTDGRHLFFHMYAGPGIVGRDVLAGSWQIRRKDLRTGEVISITAGRAAQQVRGSSGSGYAPEVSPDGRWLAFARRIPNGTISFKGHRFGPRTALWLRDLETGAERIIMDPITQDAAEGMKTLRIVPAYSWTADGSAVIISQGGKIKRLDIDSGNVSTIPFQARVQRTASEQSRANFRITDDPFMARFLRWPSAAPNGQTVAFQAIGRIWLQSLPDGEPRALTADGFSEENGFEYAPAWSPDGNWIAFTTWHETEGGQLWKVLASGGSPQQLTTQPSEYTHPAWSPDGHQIVVTHGDGSAERGRGLAWTAYWRLSLVSADGGDPQPVTTVGASSGGARSQIPRATFGPDDLIFFPDGHQPDGDGSAQVGLYSVRADGSERTLHATLPFADEIQISPEGSWIAVQEGDNVYVAPFPYGSTGGEPLDITKGNGKVPVDQVSTEGGL</sequence>
<evidence type="ECO:0000313" key="3">
    <source>
        <dbReference type="EMBL" id="SVB15767.1"/>
    </source>
</evidence>
<name>A0A382BRH9_9ZZZZ</name>
<dbReference type="Gene3D" id="2.120.10.30">
    <property type="entry name" value="TolB, C-terminal domain"/>
    <property type="match status" value="2"/>
</dbReference>
<protein>
    <recommendedName>
        <fullName evidence="4">Amidohydrolase</fullName>
    </recommendedName>
</protein>
<comment type="similarity">
    <text evidence="1">Belongs to the TolB family.</text>
</comment>
<evidence type="ECO:0000256" key="1">
    <source>
        <dbReference type="ARBA" id="ARBA00009820"/>
    </source>
</evidence>
<dbReference type="InterPro" id="IPR011659">
    <property type="entry name" value="WD40"/>
</dbReference>
<gene>
    <name evidence="3" type="ORF">METZ01_LOCUS168621</name>
</gene>
<dbReference type="EMBL" id="UINC01030797">
    <property type="protein sequence ID" value="SVB15767.1"/>
    <property type="molecule type" value="Genomic_DNA"/>
</dbReference>
<feature type="region of interest" description="Disordered" evidence="2">
    <location>
        <begin position="622"/>
        <end position="645"/>
    </location>
</feature>
<dbReference type="Pfam" id="PF07676">
    <property type="entry name" value="PD40"/>
    <property type="match status" value="4"/>
</dbReference>
<evidence type="ECO:0008006" key="4">
    <source>
        <dbReference type="Google" id="ProtNLM"/>
    </source>
</evidence>
<evidence type="ECO:0000256" key="2">
    <source>
        <dbReference type="SAM" id="MobiDB-lite"/>
    </source>
</evidence>
<feature type="non-terminal residue" evidence="3">
    <location>
        <position position="645"/>
    </location>
</feature>
<reference evidence="3" key="1">
    <citation type="submission" date="2018-05" db="EMBL/GenBank/DDBJ databases">
        <authorList>
            <person name="Lanie J.A."/>
            <person name="Ng W.-L."/>
            <person name="Kazmierczak K.M."/>
            <person name="Andrzejewski T.M."/>
            <person name="Davidsen T.M."/>
            <person name="Wayne K.J."/>
            <person name="Tettelin H."/>
            <person name="Glass J.I."/>
            <person name="Rusch D."/>
            <person name="Podicherti R."/>
            <person name="Tsui H.-C.T."/>
            <person name="Winkler M.E."/>
        </authorList>
    </citation>
    <scope>NUCLEOTIDE SEQUENCE</scope>
</reference>
<dbReference type="AlphaFoldDB" id="A0A382BRH9"/>
<dbReference type="InterPro" id="IPR011042">
    <property type="entry name" value="6-blade_b-propeller_TolB-like"/>
</dbReference>